<reference evidence="3" key="1">
    <citation type="submission" date="2025-08" db="UniProtKB">
        <authorList>
            <consortium name="RefSeq"/>
        </authorList>
    </citation>
    <scope>IDENTIFICATION</scope>
    <source>
        <tissue evidence="3">Blood</tissue>
    </source>
</reference>
<evidence type="ECO:0000313" key="3">
    <source>
        <dbReference type="RefSeq" id="XP_010831925.1"/>
    </source>
</evidence>
<dbReference type="OrthoDB" id="6369810at2759"/>
<dbReference type="Gene3D" id="3.10.100.10">
    <property type="entry name" value="Mannose-Binding Protein A, subunit A"/>
    <property type="match status" value="1"/>
</dbReference>
<proteinExistence type="predicted"/>
<dbReference type="RefSeq" id="XP_010831925.1">
    <property type="nucleotide sequence ID" value="XM_010833623.1"/>
</dbReference>
<keyword evidence="2" id="KW-1185">Reference proteome</keyword>
<sequence length="266" mass="28750">MGVWLQKTLSQGPAEESLWIPTSLGPRESQSEVRKEGVLNPLLGKCDFKSMKVSFGGLKSGRGPDGGTRAPEKDAPHVGSPETQADLSQDAEGSGGQEGELALSGEVVESGGAEAEDTHDDEGDSESDPDDLDEDVQCPKEEETVQLLGTPGCKSCRYLMVQTPNIFRKALSICKKCYGGNLISIHNLLFDNCISRWARRINQAKVWIGVIIKLWGVTGDELHAKGGCPSSAPTKLERVAVILTANPRSLVPLFRLFNLGQIQFFN</sequence>
<dbReference type="Proteomes" id="UP000515208">
    <property type="component" value="Unplaced"/>
</dbReference>
<dbReference type="AlphaFoldDB" id="A0A6P3GZZ0"/>
<accession>A0A6P3GZZ0</accession>
<organism evidence="2 3">
    <name type="scientific">Bison bison bison</name>
    <name type="common">North American plains bison</name>
    <dbReference type="NCBI Taxonomy" id="43346"/>
    <lineage>
        <taxon>Eukaryota</taxon>
        <taxon>Metazoa</taxon>
        <taxon>Chordata</taxon>
        <taxon>Craniata</taxon>
        <taxon>Vertebrata</taxon>
        <taxon>Euteleostomi</taxon>
        <taxon>Mammalia</taxon>
        <taxon>Eutheria</taxon>
        <taxon>Laurasiatheria</taxon>
        <taxon>Artiodactyla</taxon>
        <taxon>Ruminantia</taxon>
        <taxon>Pecora</taxon>
        <taxon>Bovidae</taxon>
        <taxon>Bovinae</taxon>
        <taxon>Bison</taxon>
    </lineage>
</organism>
<feature type="region of interest" description="Disordered" evidence="1">
    <location>
        <begin position="111"/>
        <end position="135"/>
    </location>
</feature>
<dbReference type="InterPro" id="IPR016186">
    <property type="entry name" value="C-type_lectin-like/link_sf"/>
</dbReference>
<dbReference type="GeneID" id="104984029"/>
<dbReference type="PRINTS" id="PR00770">
    <property type="entry name" value="EMAJORBASICP"/>
</dbReference>
<name>A0A6P3GZZ0_BISBB</name>
<gene>
    <name evidence="3" type="primary">LOC104984029</name>
</gene>
<dbReference type="InterPro" id="IPR016187">
    <property type="entry name" value="CTDL_fold"/>
</dbReference>
<dbReference type="InterPro" id="IPR002352">
    <property type="entry name" value="Eosinophil_major_basic"/>
</dbReference>
<dbReference type="KEGG" id="bbis:104984029"/>
<evidence type="ECO:0000256" key="1">
    <source>
        <dbReference type="SAM" id="MobiDB-lite"/>
    </source>
</evidence>
<evidence type="ECO:0000313" key="2">
    <source>
        <dbReference type="Proteomes" id="UP000515208"/>
    </source>
</evidence>
<feature type="region of interest" description="Disordered" evidence="1">
    <location>
        <begin position="54"/>
        <end position="98"/>
    </location>
</feature>
<feature type="region of interest" description="Disordered" evidence="1">
    <location>
        <begin position="19"/>
        <end position="39"/>
    </location>
</feature>
<feature type="compositionally biased region" description="Acidic residues" evidence="1">
    <location>
        <begin position="114"/>
        <end position="135"/>
    </location>
</feature>
<dbReference type="SUPFAM" id="SSF56436">
    <property type="entry name" value="C-type lectin-like"/>
    <property type="match status" value="1"/>
</dbReference>
<dbReference type="GO" id="GO:0006955">
    <property type="term" value="P:immune response"/>
    <property type="evidence" value="ECO:0007669"/>
    <property type="project" value="InterPro"/>
</dbReference>
<protein>
    <submittedName>
        <fullName evidence="3">Proteoglycan 3-like</fullName>
    </submittedName>
</protein>